<protein>
    <recommendedName>
        <fullName evidence="1">Mutator-like transposase domain-containing protein</fullName>
    </recommendedName>
</protein>
<dbReference type="Proteomes" id="UP000507470">
    <property type="component" value="Unassembled WGS sequence"/>
</dbReference>
<organism evidence="2 3">
    <name type="scientific">Mytilus coruscus</name>
    <name type="common">Sea mussel</name>
    <dbReference type="NCBI Taxonomy" id="42192"/>
    <lineage>
        <taxon>Eukaryota</taxon>
        <taxon>Metazoa</taxon>
        <taxon>Spiralia</taxon>
        <taxon>Lophotrochozoa</taxon>
        <taxon>Mollusca</taxon>
        <taxon>Bivalvia</taxon>
        <taxon>Autobranchia</taxon>
        <taxon>Pteriomorphia</taxon>
        <taxon>Mytilida</taxon>
        <taxon>Mytiloidea</taxon>
        <taxon>Mytilidae</taxon>
        <taxon>Mytilinae</taxon>
        <taxon>Mytilus</taxon>
    </lineage>
</organism>
<dbReference type="EMBL" id="CACVKT020009960">
    <property type="protein sequence ID" value="CAC5424093.1"/>
    <property type="molecule type" value="Genomic_DNA"/>
</dbReference>
<feature type="domain" description="Mutator-like transposase" evidence="1">
    <location>
        <begin position="2"/>
        <end position="164"/>
    </location>
</feature>
<gene>
    <name evidence="2" type="ORF">MCOR_56031</name>
</gene>
<evidence type="ECO:0000313" key="2">
    <source>
        <dbReference type="EMBL" id="CAC5424093.1"/>
    </source>
</evidence>
<dbReference type="Pfam" id="PF20700">
    <property type="entry name" value="Mutator"/>
    <property type="match status" value="1"/>
</dbReference>
<sequence>MEKEIKFGFVNREESMCDKCPYRSKKFKLYEEVQTKIPGKKAAKINISAQGALRQTPLGYTGLRKIVLGSNMPAPTAQGLQKRANKVLPEIVKINKKEMKARRKQLIAINTLRGRKSPGSVSLQADGAENNAIYTGIGKTSFQPATQVMYSVAETETEDKSIIGVVC</sequence>
<dbReference type="InterPro" id="IPR049012">
    <property type="entry name" value="Mutator_transp_dom"/>
</dbReference>
<accession>A0A6J8EWA9</accession>
<dbReference type="AlphaFoldDB" id="A0A6J8EWA9"/>
<reference evidence="2 3" key="1">
    <citation type="submission" date="2020-06" db="EMBL/GenBank/DDBJ databases">
        <authorList>
            <person name="Li R."/>
            <person name="Bekaert M."/>
        </authorList>
    </citation>
    <scope>NUCLEOTIDE SEQUENCE [LARGE SCALE GENOMIC DNA]</scope>
    <source>
        <strain evidence="3">wild</strain>
    </source>
</reference>
<proteinExistence type="predicted"/>
<evidence type="ECO:0000259" key="1">
    <source>
        <dbReference type="Pfam" id="PF20700"/>
    </source>
</evidence>
<keyword evidence="3" id="KW-1185">Reference proteome</keyword>
<evidence type="ECO:0000313" key="3">
    <source>
        <dbReference type="Proteomes" id="UP000507470"/>
    </source>
</evidence>
<name>A0A6J8EWA9_MYTCO</name>